<keyword evidence="9" id="KW-0902">Two-component regulatory system</keyword>
<feature type="transmembrane region" description="Helical" evidence="12">
    <location>
        <begin position="78"/>
        <end position="100"/>
    </location>
</feature>
<accession>A0A3A3Z2X5</accession>
<dbReference type="SUPFAM" id="SSF158472">
    <property type="entry name" value="HAMP domain-like"/>
    <property type="match status" value="1"/>
</dbReference>
<evidence type="ECO:0000256" key="2">
    <source>
        <dbReference type="ARBA" id="ARBA00004236"/>
    </source>
</evidence>
<dbReference type="PRINTS" id="PR00344">
    <property type="entry name" value="BCTRLSENSOR"/>
</dbReference>
<evidence type="ECO:0000256" key="10">
    <source>
        <dbReference type="ARBA" id="ARBA00023136"/>
    </source>
</evidence>
<protein>
    <recommendedName>
        <fullName evidence="3">histidine kinase</fullName>
        <ecNumber evidence="3">2.7.13.3</ecNumber>
    </recommendedName>
</protein>
<dbReference type="SMART" id="SM00304">
    <property type="entry name" value="HAMP"/>
    <property type="match status" value="1"/>
</dbReference>
<feature type="compositionally biased region" description="Low complexity" evidence="11">
    <location>
        <begin position="47"/>
        <end position="64"/>
    </location>
</feature>
<evidence type="ECO:0000256" key="9">
    <source>
        <dbReference type="ARBA" id="ARBA00023012"/>
    </source>
</evidence>
<dbReference type="PROSITE" id="PS50109">
    <property type="entry name" value="HIS_KIN"/>
    <property type="match status" value="1"/>
</dbReference>
<reference evidence="15 16" key="1">
    <citation type="submission" date="2018-09" db="EMBL/GenBank/DDBJ databases">
        <title>YIM 75000 draft genome.</title>
        <authorList>
            <person name="Tang S."/>
            <person name="Feng Y."/>
        </authorList>
    </citation>
    <scope>NUCLEOTIDE SEQUENCE [LARGE SCALE GENOMIC DNA]</scope>
    <source>
        <strain evidence="15 16">YIM 75000</strain>
    </source>
</reference>
<dbReference type="FunFam" id="1.10.287.130:FF:000001">
    <property type="entry name" value="Two-component sensor histidine kinase"/>
    <property type="match status" value="1"/>
</dbReference>
<dbReference type="SUPFAM" id="SSF55874">
    <property type="entry name" value="ATPase domain of HSP90 chaperone/DNA topoisomerase II/histidine kinase"/>
    <property type="match status" value="1"/>
</dbReference>
<keyword evidence="4" id="KW-0597">Phosphoprotein</keyword>
<dbReference type="PANTHER" id="PTHR45436">
    <property type="entry name" value="SENSOR HISTIDINE KINASE YKOH"/>
    <property type="match status" value="1"/>
</dbReference>
<dbReference type="Gene3D" id="1.10.287.130">
    <property type="match status" value="1"/>
</dbReference>
<evidence type="ECO:0000259" key="13">
    <source>
        <dbReference type="PROSITE" id="PS50109"/>
    </source>
</evidence>
<dbReference type="EMBL" id="QZEZ01000001">
    <property type="protein sequence ID" value="RJK97762.1"/>
    <property type="molecule type" value="Genomic_DNA"/>
</dbReference>
<evidence type="ECO:0000313" key="15">
    <source>
        <dbReference type="EMBL" id="RJK97762.1"/>
    </source>
</evidence>
<dbReference type="Gene3D" id="6.10.340.10">
    <property type="match status" value="1"/>
</dbReference>
<dbReference type="SMART" id="SM00387">
    <property type="entry name" value="HATPase_c"/>
    <property type="match status" value="1"/>
</dbReference>
<evidence type="ECO:0000256" key="3">
    <source>
        <dbReference type="ARBA" id="ARBA00012438"/>
    </source>
</evidence>
<name>A0A3A3Z2X5_9ACTN</name>
<dbReference type="SMART" id="SM00388">
    <property type="entry name" value="HisKA"/>
    <property type="match status" value="1"/>
</dbReference>
<dbReference type="InterPro" id="IPR003594">
    <property type="entry name" value="HATPase_dom"/>
</dbReference>
<comment type="caution">
    <text evidence="15">The sequence shown here is derived from an EMBL/GenBank/DDBJ whole genome shotgun (WGS) entry which is preliminary data.</text>
</comment>
<dbReference type="InterPro" id="IPR036097">
    <property type="entry name" value="HisK_dim/P_sf"/>
</dbReference>
<evidence type="ECO:0000256" key="1">
    <source>
        <dbReference type="ARBA" id="ARBA00000085"/>
    </source>
</evidence>
<evidence type="ECO:0000256" key="4">
    <source>
        <dbReference type="ARBA" id="ARBA00022553"/>
    </source>
</evidence>
<dbReference type="GO" id="GO:0000155">
    <property type="term" value="F:phosphorelay sensor kinase activity"/>
    <property type="evidence" value="ECO:0007669"/>
    <property type="project" value="InterPro"/>
</dbReference>
<dbReference type="InterPro" id="IPR003660">
    <property type="entry name" value="HAMP_dom"/>
</dbReference>
<dbReference type="PANTHER" id="PTHR45436:SF5">
    <property type="entry name" value="SENSOR HISTIDINE KINASE TRCS"/>
    <property type="match status" value="1"/>
</dbReference>
<evidence type="ECO:0000256" key="12">
    <source>
        <dbReference type="SAM" id="Phobius"/>
    </source>
</evidence>
<feature type="region of interest" description="Disordered" evidence="11">
    <location>
        <begin position="1"/>
        <end position="65"/>
    </location>
</feature>
<sequence length="543" mass="58133">MSTGTVDRGEDGRVAVSGTGGRPADPGAPTREQPSLPPRPAAPPAGTPTGRTRRTPAAEPAPGGLRRLRGTFTVRTRILTWVVVLSALGLGGAGATAYLVETARIDRGTDEAISQEVEEFRGLQETGVDPQTGEAFTSLTRLLTVALQRNVPDQHERIVGFVGGAPVVFTPGRDELPLETEPAFIAAVNGVDGAAFRTVEVQGEEIRFAALEVRRGAEAGHYVVASFIDREHAEFIPAVRAYAVTAVVALALVAAAGWLVAGRLLSPLRALRRTAQRISDDDLSQRIAVRGADDVSELARTFNAMLDRLESAFTTQREFIDDAGHELRTPLTILRGQLELLDPDDPRDVAETRDLLVDEVDRMSRLVEELLLLAKAERPDFLRPERVDLGELVEDVVDKARALGPRTWLVDARPEAVVLADRQRLTQALVQLAQNAVKYSEEGATVAVGAAVDGPVARLWVRDTGRGLDQAEADRVFERFVRGGSSTRTEGSGLGLAIVSAIAAAHGGRASMRSGVGLGAVVELEIPVDRRVPVHLDDQGGRP</sequence>
<feature type="domain" description="Histidine kinase" evidence="13">
    <location>
        <begin position="322"/>
        <end position="530"/>
    </location>
</feature>
<evidence type="ECO:0000256" key="6">
    <source>
        <dbReference type="ARBA" id="ARBA00022692"/>
    </source>
</evidence>
<comment type="subcellular location">
    <subcellularLocation>
        <location evidence="2">Cell membrane</location>
    </subcellularLocation>
</comment>
<keyword evidence="7 15" id="KW-0418">Kinase</keyword>
<dbReference type="Pfam" id="PF00512">
    <property type="entry name" value="HisKA"/>
    <property type="match status" value="1"/>
</dbReference>
<dbReference type="Pfam" id="PF02518">
    <property type="entry name" value="HATPase_c"/>
    <property type="match status" value="1"/>
</dbReference>
<dbReference type="Pfam" id="PF00672">
    <property type="entry name" value="HAMP"/>
    <property type="match status" value="1"/>
</dbReference>
<dbReference type="InterPro" id="IPR003661">
    <property type="entry name" value="HisK_dim/P_dom"/>
</dbReference>
<dbReference type="InterPro" id="IPR036890">
    <property type="entry name" value="HATPase_C_sf"/>
</dbReference>
<feature type="domain" description="HAMP" evidence="14">
    <location>
        <begin position="262"/>
        <end position="314"/>
    </location>
</feature>
<dbReference type="CDD" id="cd06225">
    <property type="entry name" value="HAMP"/>
    <property type="match status" value="1"/>
</dbReference>
<dbReference type="EC" id="2.7.13.3" evidence="3"/>
<evidence type="ECO:0000313" key="16">
    <source>
        <dbReference type="Proteomes" id="UP000265614"/>
    </source>
</evidence>
<evidence type="ECO:0000256" key="11">
    <source>
        <dbReference type="SAM" id="MobiDB-lite"/>
    </source>
</evidence>
<keyword evidence="8 12" id="KW-1133">Transmembrane helix</keyword>
<keyword evidence="5" id="KW-0808">Transferase</keyword>
<dbReference type="InterPro" id="IPR004358">
    <property type="entry name" value="Sig_transdc_His_kin-like_C"/>
</dbReference>
<organism evidence="15 16">
    <name type="scientific">Vallicoccus soli</name>
    <dbReference type="NCBI Taxonomy" id="2339232"/>
    <lineage>
        <taxon>Bacteria</taxon>
        <taxon>Bacillati</taxon>
        <taxon>Actinomycetota</taxon>
        <taxon>Actinomycetes</taxon>
        <taxon>Motilibacterales</taxon>
        <taxon>Vallicoccaceae</taxon>
        <taxon>Vallicoccus</taxon>
    </lineage>
</organism>
<dbReference type="GO" id="GO:0005886">
    <property type="term" value="C:plasma membrane"/>
    <property type="evidence" value="ECO:0007669"/>
    <property type="project" value="UniProtKB-SubCell"/>
</dbReference>
<evidence type="ECO:0000256" key="5">
    <source>
        <dbReference type="ARBA" id="ARBA00022679"/>
    </source>
</evidence>
<dbReference type="Gene3D" id="3.30.565.10">
    <property type="entry name" value="Histidine kinase-like ATPase, C-terminal domain"/>
    <property type="match status" value="1"/>
</dbReference>
<feature type="transmembrane region" description="Helical" evidence="12">
    <location>
        <begin position="241"/>
        <end position="265"/>
    </location>
</feature>
<dbReference type="Proteomes" id="UP000265614">
    <property type="component" value="Unassembled WGS sequence"/>
</dbReference>
<dbReference type="CDD" id="cd00075">
    <property type="entry name" value="HATPase"/>
    <property type="match status" value="1"/>
</dbReference>
<dbReference type="InterPro" id="IPR050428">
    <property type="entry name" value="TCS_sensor_his_kinase"/>
</dbReference>
<keyword evidence="16" id="KW-1185">Reference proteome</keyword>
<dbReference type="AlphaFoldDB" id="A0A3A3Z2X5"/>
<feature type="compositionally biased region" description="Pro residues" evidence="11">
    <location>
        <begin position="35"/>
        <end position="46"/>
    </location>
</feature>
<proteinExistence type="predicted"/>
<evidence type="ECO:0000259" key="14">
    <source>
        <dbReference type="PROSITE" id="PS50885"/>
    </source>
</evidence>
<keyword evidence="6 12" id="KW-0812">Transmembrane</keyword>
<evidence type="ECO:0000256" key="8">
    <source>
        <dbReference type="ARBA" id="ARBA00022989"/>
    </source>
</evidence>
<keyword evidence="10 12" id="KW-0472">Membrane</keyword>
<evidence type="ECO:0000256" key="7">
    <source>
        <dbReference type="ARBA" id="ARBA00022777"/>
    </source>
</evidence>
<comment type="catalytic activity">
    <reaction evidence="1">
        <text>ATP + protein L-histidine = ADP + protein N-phospho-L-histidine.</text>
        <dbReference type="EC" id="2.7.13.3"/>
    </reaction>
</comment>
<dbReference type="InterPro" id="IPR005467">
    <property type="entry name" value="His_kinase_dom"/>
</dbReference>
<dbReference type="SUPFAM" id="SSF47384">
    <property type="entry name" value="Homodimeric domain of signal transducing histidine kinase"/>
    <property type="match status" value="1"/>
</dbReference>
<dbReference type="CDD" id="cd00082">
    <property type="entry name" value="HisKA"/>
    <property type="match status" value="1"/>
</dbReference>
<gene>
    <name evidence="15" type="ORF">D5H78_01830</name>
</gene>
<dbReference type="PROSITE" id="PS50885">
    <property type="entry name" value="HAMP"/>
    <property type="match status" value="1"/>
</dbReference>